<dbReference type="SUPFAM" id="SSF53474">
    <property type="entry name" value="alpha/beta-Hydrolases"/>
    <property type="match status" value="1"/>
</dbReference>
<comment type="similarity">
    <text evidence="3 7">Belongs to the AB hydrolase superfamily. Lipase family.</text>
</comment>
<dbReference type="PANTHER" id="PTHR11610">
    <property type="entry name" value="LIPASE"/>
    <property type="match status" value="1"/>
</dbReference>
<dbReference type="GeneID" id="107222206"/>
<dbReference type="CDD" id="cd00707">
    <property type="entry name" value="Pancreat_lipase_like"/>
    <property type="match status" value="1"/>
</dbReference>
<dbReference type="PANTHER" id="PTHR11610:SF150">
    <property type="entry name" value="FI01825P-RELATED"/>
    <property type="match status" value="1"/>
</dbReference>
<dbReference type="GO" id="GO:0008970">
    <property type="term" value="F:phospholipase A1 activity"/>
    <property type="evidence" value="ECO:0007669"/>
    <property type="project" value="UniProtKB-EC"/>
</dbReference>
<dbReference type="Gene3D" id="3.40.50.1820">
    <property type="entry name" value="alpha/beta hydrolase"/>
    <property type="match status" value="1"/>
</dbReference>
<comment type="catalytic activity">
    <reaction evidence="1">
        <text>a 1,2-diacyl-sn-glycero-3-phosphocholine + H2O = a 2-acyl-sn-glycero-3-phosphocholine + a fatty acid + H(+)</text>
        <dbReference type="Rhea" id="RHEA:18689"/>
        <dbReference type="ChEBI" id="CHEBI:15377"/>
        <dbReference type="ChEBI" id="CHEBI:15378"/>
        <dbReference type="ChEBI" id="CHEBI:28868"/>
        <dbReference type="ChEBI" id="CHEBI:57643"/>
        <dbReference type="ChEBI" id="CHEBI:57875"/>
        <dbReference type="EC" id="3.1.1.32"/>
    </reaction>
</comment>
<evidence type="ECO:0000256" key="4">
    <source>
        <dbReference type="ARBA" id="ARBA00013179"/>
    </source>
</evidence>
<sequence>MKLLLLVSLAVVASAHARAVVEPEHDYMYFPDGNGELHLIDLKEKPEDLSSDVTRNVNTITFNLYTRNNPTNAQILTLNSILSVTGSNFLRSRPTRFITHGWNSNQRSDACVVIRDAYLTAGDYNVIVVDWSSIAGTAYNTASGSVVSVAGRISAFLNFLNSSARLDFGTTKLIGHSLGGHIVGIAAQGASGNIQAVVALDPALPGFNNAGAGSGIHESDADHVQVIHTNAGFLGLSRAAGDSDFYPNGGRSQPGCGLDLFGACAHSRAYYFFAESILNPTGFPSTVTRSQDLEAFNFKSTVFMGGRTLSTHARGSFTLTTASSSPFALG</sequence>
<evidence type="ECO:0000313" key="11">
    <source>
        <dbReference type="RefSeq" id="XP_015516962.1"/>
    </source>
</evidence>
<name>A0A6J0BRP7_NEOLC</name>
<dbReference type="InterPro" id="IPR029058">
    <property type="entry name" value="AB_hydrolase_fold"/>
</dbReference>
<evidence type="ECO:0000256" key="2">
    <source>
        <dbReference type="ARBA" id="ARBA00004613"/>
    </source>
</evidence>
<gene>
    <name evidence="11" type="primary">LOC107222206</name>
</gene>
<dbReference type="EC" id="3.1.1.32" evidence="4"/>
<dbReference type="InterPro" id="IPR002334">
    <property type="entry name" value="Allerg_PlipaseA1"/>
</dbReference>
<dbReference type="Pfam" id="PF00151">
    <property type="entry name" value="Lipase"/>
    <property type="match status" value="1"/>
</dbReference>
<dbReference type="InterPro" id="IPR033906">
    <property type="entry name" value="Lipase_N"/>
</dbReference>
<dbReference type="InterPro" id="IPR013818">
    <property type="entry name" value="Lipase"/>
</dbReference>
<evidence type="ECO:0000256" key="3">
    <source>
        <dbReference type="ARBA" id="ARBA00010701"/>
    </source>
</evidence>
<dbReference type="AlphaFoldDB" id="A0A6J0BRP7"/>
<evidence type="ECO:0000256" key="7">
    <source>
        <dbReference type="RuleBase" id="RU004262"/>
    </source>
</evidence>
<reference evidence="11" key="1">
    <citation type="submission" date="2025-08" db="UniProtKB">
        <authorList>
            <consortium name="RefSeq"/>
        </authorList>
    </citation>
    <scope>IDENTIFICATION</scope>
    <source>
        <tissue evidence="11">Thorax and Abdomen</tissue>
    </source>
</reference>
<keyword evidence="10" id="KW-1185">Reference proteome</keyword>
<dbReference type="GO" id="GO:0016042">
    <property type="term" value="P:lipid catabolic process"/>
    <property type="evidence" value="ECO:0007669"/>
    <property type="project" value="TreeGrafter"/>
</dbReference>
<accession>A0A6J0BRP7</accession>
<evidence type="ECO:0000259" key="9">
    <source>
        <dbReference type="Pfam" id="PF00151"/>
    </source>
</evidence>
<feature type="signal peptide" evidence="8">
    <location>
        <begin position="1"/>
        <end position="17"/>
    </location>
</feature>
<evidence type="ECO:0000256" key="8">
    <source>
        <dbReference type="SAM" id="SignalP"/>
    </source>
</evidence>
<proteinExistence type="inferred from homology"/>
<keyword evidence="5" id="KW-0964">Secreted</keyword>
<dbReference type="FunCoup" id="A0A6J0BRP7">
    <property type="interactions" value="110"/>
</dbReference>
<dbReference type="KEGG" id="nlo:107222206"/>
<feature type="domain" description="Lipase" evidence="9">
    <location>
        <begin position="55"/>
        <end position="291"/>
    </location>
</feature>
<dbReference type="InterPro" id="IPR000734">
    <property type="entry name" value="TAG_lipase"/>
</dbReference>
<protein>
    <recommendedName>
        <fullName evidence="4">phospholipase A1</fullName>
        <ecNumber evidence="4">3.1.1.32</ecNumber>
    </recommendedName>
</protein>
<evidence type="ECO:0000256" key="6">
    <source>
        <dbReference type="ARBA" id="ARBA00022801"/>
    </source>
</evidence>
<dbReference type="PRINTS" id="PR00821">
    <property type="entry name" value="TAGLIPASE"/>
</dbReference>
<comment type="subcellular location">
    <subcellularLocation>
        <location evidence="2">Secreted</location>
    </subcellularLocation>
</comment>
<dbReference type="OrthoDB" id="199913at2759"/>
<dbReference type="GO" id="GO:0017171">
    <property type="term" value="F:serine hydrolase activity"/>
    <property type="evidence" value="ECO:0007669"/>
    <property type="project" value="TreeGrafter"/>
</dbReference>
<dbReference type="Proteomes" id="UP000829291">
    <property type="component" value="Chromosome 3"/>
</dbReference>
<dbReference type="RefSeq" id="XP_015516962.1">
    <property type="nucleotide sequence ID" value="XM_015661476.2"/>
</dbReference>
<evidence type="ECO:0000256" key="1">
    <source>
        <dbReference type="ARBA" id="ARBA00000111"/>
    </source>
</evidence>
<feature type="chain" id="PRO_5026971922" description="phospholipase A1" evidence="8">
    <location>
        <begin position="18"/>
        <end position="330"/>
    </location>
</feature>
<dbReference type="InParanoid" id="A0A6J0BRP7"/>
<evidence type="ECO:0000313" key="10">
    <source>
        <dbReference type="Proteomes" id="UP000829291"/>
    </source>
</evidence>
<keyword evidence="6" id="KW-0378">Hydrolase</keyword>
<dbReference type="GO" id="GO:0005615">
    <property type="term" value="C:extracellular space"/>
    <property type="evidence" value="ECO:0007669"/>
    <property type="project" value="TreeGrafter"/>
</dbReference>
<keyword evidence="8" id="KW-0732">Signal</keyword>
<dbReference type="PRINTS" id="PR00825">
    <property type="entry name" value="DOLALLERGEN"/>
</dbReference>
<organism evidence="11">
    <name type="scientific">Neodiprion lecontei</name>
    <name type="common">Redheaded pine sawfly</name>
    <dbReference type="NCBI Taxonomy" id="441921"/>
    <lineage>
        <taxon>Eukaryota</taxon>
        <taxon>Metazoa</taxon>
        <taxon>Ecdysozoa</taxon>
        <taxon>Arthropoda</taxon>
        <taxon>Hexapoda</taxon>
        <taxon>Insecta</taxon>
        <taxon>Pterygota</taxon>
        <taxon>Neoptera</taxon>
        <taxon>Endopterygota</taxon>
        <taxon>Hymenoptera</taxon>
        <taxon>Tenthredinoidea</taxon>
        <taxon>Diprionidae</taxon>
        <taxon>Diprioninae</taxon>
        <taxon>Neodiprion</taxon>
    </lineage>
</organism>
<evidence type="ECO:0000256" key="5">
    <source>
        <dbReference type="ARBA" id="ARBA00022525"/>
    </source>
</evidence>